<keyword evidence="10" id="KW-0472">Membrane</keyword>
<evidence type="ECO:0000256" key="7">
    <source>
        <dbReference type="ARBA" id="ARBA00023002"/>
    </source>
</evidence>
<keyword evidence="4" id="KW-0812">Transmembrane</keyword>
<dbReference type="PANTHER" id="PTHR24282:SF228">
    <property type="entry name" value="CYTOKININ HYDROXYLASE"/>
    <property type="match status" value="1"/>
</dbReference>
<evidence type="ECO:0000313" key="14">
    <source>
        <dbReference type="Proteomes" id="UP000036987"/>
    </source>
</evidence>
<evidence type="ECO:0000256" key="11">
    <source>
        <dbReference type="PIRSR" id="PIRSR602401-1"/>
    </source>
</evidence>
<dbReference type="InterPro" id="IPR036396">
    <property type="entry name" value="Cyt_P450_sf"/>
</dbReference>
<dbReference type="AlphaFoldDB" id="A0A0K9PAB8"/>
<keyword evidence="5 11" id="KW-0479">Metal-binding</keyword>
<keyword evidence="14" id="KW-1185">Reference proteome</keyword>
<evidence type="ECO:0000256" key="1">
    <source>
        <dbReference type="ARBA" id="ARBA00004370"/>
    </source>
</evidence>
<keyword evidence="8 11" id="KW-0408">Iron</keyword>
<name>A0A0K9PAB8_ZOSMR</name>
<keyword evidence="3 11" id="KW-0349">Heme</keyword>
<dbReference type="GO" id="GO:0020037">
    <property type="term" value="F:heme binding"/>
    <property type="evidence" value="ECO:0007669"/>
    <property type="project" value="InterPro"/>
</dbReference>
<dbReference type="GO" id="GO:0016020">
    <property type="term" value="C:membrane"/>
    <property type="evidence" value="ECO:0007669"/>
    <property type="project" value="UniProtKB-SubCell"/>
</dbReference>
<keyword evidence="9" id="KW-0503">Monooxygenase</keyword>
<evidence type="ECO:0000256" key="2">
    <source>
        <dbReference type="ARBA" id="ARBA00010617"/>
    </source>
</evidence>
<dbReference type="GO" id="GO:0006629">
    <property type="term" value="P:lipid metabolic process"/>
    <property type="evidence" value="ECO:0007669"/>
    <property type="project" value="UniProtKB-ARBA"/>
</dbReference>
<gene>
    <name evidence="13" type="ORF">ZOSMA_306G00240</name>
</gene>
<dbReference type="Pfam" id="PF00067">
    <property type="entry name" value="p450"/>
    <property type="match status" value="1"/>
</dbReference>
<dbReference type="InterPro" id="IPR002401">
    <property type="entry name" value="Cyt_P450_E_grp-I"/>
</dbReference>
<comment type="caution">
    <text evidence="13">The sequence shown here is derived from an EMBL/GenBank/DDBJ whole genome shotgun (WGS) entry which is preliminary data.</text>
</comment>
<evidence type="ECO:0000313" key="13">
    <source>
        <dbReference type="EMBL" id="KMZ65919.1"/>
    </source>
</evidence>
<dbReference type="GO" id="GO:0005506">
    <property type="term" value="F:iron ion binding"/>
    <property type="evidence" value="ECO:0007669"/>
    <property type="project" value="InterPro"/>
</dbReference>
<dbReference type="STRING" id="29655.A0A0K9PAB8"/>
<feature type="signal peptide" evidence="12">
    <location>
        <begin position="1"/>
        <end position="20"/>
    </location>
</feature>
<evidence type="ECO:0000256" key="4">
    <source>
        <dbReference type="ARBA" id="ARBA00022692"/>
    </source>
</evidence>
<dbReference type="OMA" id="IQPAFRL"/>
<dbReference type="Gene3D" id="1.10.630.10">
    <property type="entry name" value="Cytochrome P450"/>
    <property type="match status" value="1"/>
</dbReference>
<dbReference type="GO" id="GO:0016705">
    <property type="term" value="F:oxidoreductase activity, acting on paired donors, with incorporation or reduction of molecular oxygen"/>
    <property type="evidence" value="ECO:0007669"/>
    <property type="project" value="InterPro"/>
</dbReference>
<comment type="similarity">
    <text evidence="2">Belongs to the cytochrome P450 family.</text>
</comment>
<organism evidence="13 14">
    <name type="scientific">Zostera marina</name>
    <name type="common">Eelgrass</name>
    <dbReference type="NCBI Taxonomy" id="29655"/>
    <lineage>
        <taxon>Eukaryota</taxon>
        <taxon>Viridiplantae</taxon>
        <taxon>Streptophyta</taxon>
        <taxon>Embryophyta</taxon>
        <taxon>Tracheophyta</taxon>
        <taxon>Spermatophyta</taxon>
        <taxon>Magnoliopsida</taxon>
        <taxon>Liliopsida</taxon>
        <taxon>Zosteraceae</taxon>
        <taxon>Zostera</taxon>
    </lineage>
</organism>
<dbReference type="InterPro" id="IPR001128">
    <property type="entry name" value="Cyt_P450"/>
</dbReference>
<comment type="cofactor">
    <cofactor evidence="11">
        <name>heme</name>
        <dbReference type="ChEBI" id="CHEBI:30413"/>
    </cofactor>
</comment>
<feature type="chain" id="PRO_5005527587" evidence="12">
    <location>
        <begin position="21"/>
        <end position="517"/>
    </location>
</feature>
<evidence type="ECO:0000256" key="3">
    <source>
        <dbReference type="ARBA" id="ARBA00022617"/>
    </source>
</evidence>
<comment type="subcellular location">
    <subcellularLocation>
        <location evidence="1">Membrane</location>
    </subcellularLocation>
</comment>
<feature type="binding site" description="axial binding residue" evidence="11">
    <location>
        <position position="464"/>
    </location>
    <ligand>
        <name>heme</name>
        <dbReference type="ChEBI" id="CHEBI:30413"/>
    </ligand>
    <ligandPart>
        <name>Fe</name>
        <dbReference type="ChEBI" id="CHEBI:18248"/>
    </ligandPart>
</feature>
<dbReference type="PANTHER" id="PTHR24282">
    <property type="entry name" value="CYTOCHROME P450 FAMILY MEMBER"/>
    <property type="match status" value="1"/>
</dbReference>
<evidence type="ECO:0000256" key="5">
    <source>
        <dbReference type="ARBA" id="ARBA00022723"/>
    </source>
</evidence>
<dbReference type="Proteomes" id="UP000036987">
    <property type="component" value="Unassembled WGS sequence"/>
</dbReference>
<dbReference type="InterPro" id="IPR050665">
    <property type="entry name" value="Cytochrome_P450_Monooxygen"/>
</dbReference>
<evidence type="ECO:0000256" key="6">
    <source>
        <dbReference type="ARBA" id="ARBA00022989"/>
    </source>
</evidence>
<keyword evidence="7" id="KW-0560">Oxidoreductase</keyword>
<keyword evidence="6" id="KW-1133">Transmembrane helix</keyword>
<dbReference type="PRINTS" id="PR00385">
    <property type="entry name" value="P450"/>
</dbReference>
<sequence>MGMVALFLLLAPLLVLINKAAWLVFSAYCLNPIGIQKMMAKQGVSGPRPSFLTGNLQHIATLLAKTTSSDMVEITHDIVPRLLPHYLSWSEKYGERFLFWYGNEGRLCLTDANLIKDFLSSKHAHVTGRSWLQLQGSKHLIGRGLIMANGDDWFQQRRIIAPMFMGFKIKAFMGYVVESTKSMLRSIHDVAGDGTECEVEIGAYMTKLTGDVISRAGFGSSYEKGTRIFQLLQKLQYLTAQSSRHLWFPGARFFPSKFHREIKTVKEEMKSILMETIKKRIEGLEIGRICSSDSDFLGTILRETQEDPKKKMTLELIMDECKTIYFAGHESSAMLVTWTVMLLATNPAWQHKARKEVGEIFKGESAVTADHLSKLNLLNMIINESLRLYPPVAMLPRMAFQDIKLGDSLHIPKGLSVWIPVLAIHHSKEIWGDDADEFNPERWSGKSPAQIGNFLPFAGGPRNCLGQAFAVMEAKIILSMLIAQFSFKISDKYRHAPINVLTLRPKHGVPIILTPIK</sequence>
<dbReference type="GO" id="GO:0004497">
    <property type="term" value="F:monooxygenase activity"/>
    <property type="evidence" value="ECO:0000318"/>
    <property type="project" value="GO_Central"/>
</dbReference>
<evidence type="ECO:0000256" key="10">
    <source>
        <dbReference type="ARBA" id="ARBA00023136"/>
    </source>
</evidence>
<protein>
    <submittedName>
        <fullName evidence="13">Cytokinin hydroxylase</fullName>
    </submittedName>
</protein>
<keyword evidence="12" id="KW-0732">Signal</keyword>
<proteinExistence type="inferred from homology"/>
<evidence type="ECO:0000256" key="9">
    <source>
        <dbReference type="ARBA" id="ARBA00023033"/>
    </source>
</evidence>
<evidence type="ECO:0000256" key="12">
    <source>
        <dbReference type="SAM" id="SignalP"/>
    </source>
</evidence>
<dbReference type="SUPFAM" id="SSF48264">
    <property type="entry name" value="Cytochrome P450"/>
    <property type="match status" value="1"/>
</dbReference>
<dbReference type="EMBL" id="LFYR01000999">
    <property type="protein sequence ID" value="KMZ65919.1"/>
    <property type="molecule type" value="Genomic_DNA"/>
</dbReference>
<evidence type="ECO:0000256" key="8">
    <source>
        <dbReference type="ARBA" id="ARBA00023004"/>
    </source>
</evidence>
<dbReference type="OrthoDB" id="1470350at2759"/>
<dbReference type="PRINTS" id="PR00463">
    <property type="entry name" value="EP450I"/>
</dbReference>
<reference evidence="14" key="1">
    <citation type="journal article" date="2016" name="Nature">
        <title>The genome of the seagrass Zostera marina reveals angiosperm adaptation to the sea.</title>
        <authorList>
            <person name="Olsen J.L."/>
            <person name="Rouze P."/>
            <person name="Verhelst B."/>
            <person name="Lin Y.-C."/>
            <person name="Bayer T."/>
            <person name="Collen J."/>
            <person name="Dattolo E."/>
            <person name="De Paoli E."/>
            <person name="Dittami S."/>
            <person name="Maumus F."/>
            <person name="Michel G."/>
            <person name="Kersting A."/>
            <person name="Lauritano C."/>
            <person name="Lohaus R."/>
            <person name="Toepel M."/>
            <person name="Tonon T."/>
            <person name="Vanneste K."/>
            <person name="Amirebrahimi M."/>
            <person name="Brakel J."/>
            <person name="Bostroem C."/>
            <person name="Chovatia M."/>
            <person name="Grimwood J."/>
            <person name="Jenkins J.W."/>
            <person name="Jueterbock A."/>
            <person name="Mraz A."/>
            <person name="Stam W.T."/>
            <person name="Tice H."/>
            <person name="Bornberg-Bauer E."/>
            <person name="Green P.J."/>
            <person name="Pearson G.A."/>
            <person name="Procaccini G."/>
            <person name="Duarte C.M."/>
            <person name="Schmutz J."/>
            <person name="Reusch T.B.H."/>
            <person name="Van de Peer Y."/>
        </authorList>
    </citation>
    <scope>NUCLEOTIDE SEQUENCE [LARGE SCALE GENOMIC DNA]</scope>
    <source>
        <strain evidence="14">cv. Finnish</strain>
    </source>
</reference>
<accession>A0A0K9PAB8</accession>